<evidence type="ECO:0000313" key="3">
    <source>
        <dbReference type="Proteomes" id="UP000059574"/>
    </source>
</evidence>
<keyword evidence="1" id="KW-0812">Transmembrane</keyword>
<dbReference type="PANTHER" id="PTHR34980">
    <property type="entry name" value="INNER MEMBRANE PROTEIN-RELATED-RELATED"/>
    <property type="match status" value="1"/>
</dbReference>
<feature type="transmembrane region" description="Helical" evidence="1">
    <location>
        <begin position="33"/>
        <end position="52"/>
    </location>
</feature>
<dbReference type="PANTHER" id="PTHR34980:SF2">
    <property type="entry name" value="INNER MEMBRANE PROTEIN YHAH-RELATED"/>
    <property type="match status" value="1"/>
</dbReference>
<keyword evidence="1" id="KW-1133">Transmembrane helix</keyword>
<name>A0A0S2LZK3_9MICC</name>
<accession>A0A0S2LZK3</accession>
<evidence type="ECO:0000313" key="2">
    <source>
        <dbReference type="EMBL" id="ALO66909.1"/>
    </source>
</evidence>
<evidence type="ECO:0008006" key="4">
    <source>
        <dbReference type="Google" id="ProtNLM"/>
    </source>
</evidence>
<organism evidence="2 3">
    <name type="scientific">Arthrobacter alpinus</name>
    <dbReference type="NCBI Taxonomy" id="656366"/>
    <lineage>
        <taxon>Bacteria</taxon>
        <taxon>Bacillati</taxon>
        <taxon>Actinomycetota</taxon>
        <taxon>Actinomycetes</taxon>
        <taxon>Micrococcales</taxon>
        <taxon>Micrococcaceae</taxon>
        <taxon>Arthrobacter</taxon>
    </lineage>
</organism>
<proteinExistence type="predicted"/>
<keyword evidence="1" id="KW-0472">Membrane</keyword>
<feature type="transmembrane region" description="Helical" evidence="1">
    <location>
        <begin position="98"/>
        <end position="118"/>
    </location>
</feature>
<evidence type="ECO:0000256" key="1">
    <source>
        <dbReference type="SAM" id="Phobius"/>
    </source>
</evidence>
<gene>
    <name evidence="2" type="ORF">AS189_10860</name>
</gene>
<reference evidence="3" key="1">
    <citation type="submission" date="2015-11" db="EMBL/GenBank/DDBJ databases">
        <authorList>
            <person name="Kumar R."/>
            <person name="Singh D."/>
            <person name="Swarnkar M.K."/>
            <person name="Singh A.K."/>
            <person name="Kumar S."/>
        </authorList>
    </citation>
    <scope>NUCLEOTIDE SEQUENCE [LARGE SCALE GENOMIC DNA]</scope>
    <source>
        <strain evidence="3">ERGS4:06</strain>
    </source>
</reference>
<protein>
    <recommendedName>
        <fullName evidence="4">DUF805 domain-containing protein</fullName>
    </recommendedName>
</protein>
<dbReference type="InterPro" id="IPR008523">
    <property type="entry name" value="DUF805"/>
</dbReference>
<dbReference type="Pfam" id="PF05656">
    <property type="entry name" value="DUF805"/>
    <property type="match status" value="1"/>
</dbReference>
<dbReference type="GO" id="GO:0005886">
    <property type="term" value="C:plasma membrane"/>
    <property type="evidence" value="ECO:0007669"/>
    <property type="project" value="TreeGrafter"/>
</dbReference>
<reference evidence="2 3" key="2">
    <citation type="journal article" date="2016" name="J. Biotechnol.">
        <title>Complete genome sequence of Arthrobacter alpinus ERGS4:06, a yellow pigmented bacterium tolerant to cold and radiations isolated from Sikkim Himalaya.</title>
        <authorList>
            <person name="Kumar R."/>
            <person name="Singh D."/>
            <person name="Swarnkar M.K."/>
            <person name="Singh A.K."/>
            <person name="Kumar S."/>
        </authorList>
    </citation>
    <scope>NUCLEOTIDE SEQUENCE [LARGE SCALE GENOMIC DNA]</scope>
    <source>
        <strain evidence="2 3">ERGS4:06</strain>
    </source>
</reference>
<feature type="transmembrane region" description="Helical" evidence="1">
    <location>
        <begin position="58"/>
        <end position="86"/>
    </location>
</feature>
<sequence length="142" mass="15579">MPQHGQYTGLVGAVKSYFKQYATFSGRSTRSEFWWMQLILWGLLLMVSIFGTGSNGGVAGFLGGLMMFIYVLFVLGTVVPTLALFVRRLHDANMSGGFLALALIPYAGALIICILAALPSNPRGVRYEKFPPNRPQGSYPLR</sequence>
<dbReference type="EMBL" id="CP013200">
    <property type="protein sequence ID" value="ALO66909.1"/>
    <property type="molecule type" value="Genomic_DNA"/>
</dbReference>
<dbReference type="Proteomes" id="UP000059574">
    <property type="component" value="Chromosome"/>
</dbReference>
<dbReference type="AlphaFoldDB" id="A0A0S2LZK3"/>